<keyword evidence="1" id="KW-0547">Nucleotide-binding</keyword>
<organism evidence="1 2">
    <name type="scientific">Streptomyces polyasparticus</name>
    <dbReference type="NCBI Taxonomy" id="2767826"/>
    <lineage>
        <taxon>Bacteria</taxon>
        <taxon>Bacillati</taxon>
        <taxon>Actinomycetota</taxon>
        <taxon>Actinomycetes</taxon>
        <taxon>Kitasatosporales</taxon>
        <taxon>Streptomycetaceae</taxon>
        <taxon>Streptomyces</taxon>
    </lineage>
</organism>
<dbReference type="PANTHER" id="PTHR35526">
    <property type="entry name" value="ANTI-SIGMA-F FACTOR RSBW-RELATED"/>
    <property type="match status" value="1"/>
</dbReference>
<dbReference type="GO" id="GO:0005524">
    <property type="term" value="F:ATP binding"/>
    <property type="evidence" value="ECO:0007669"/>
    <property type="project" value="UniProtKB-KW"/>
</dbReference>
<sequence>MTTTADPTALLDPWGAATAGTASQLLESAADSEQVAWEFVLTTLERWGCRALAPRVLPVTAELVANAFAHAVEADGAGAYPCPVVLCLLRSGSDVVCAVFDPAETLPRRTAARGLRRVDTVADAWGWTAPGPDGKAVWAAFSGPEAGRRSAAAVMATLDPLLVQIEVFTGSAIPQLVLADPSWGVEGPPEPAPLGD</sequence>
<comment type="caution">
    <text evidence="1">The sequence shown here is derived from an EMBL/GenBank/DDBJ whole genome shotgun (WGS) entry which is preliminary data.</text>
</comment>
<evidence type="ECO:0000313" key="1">
    <source>
        <dbReference type="EMBL" id="MBC9715131.1"/>
    </source>
</evidence>
<protein>
    <submittedName>
        <fullName evidence="1">ATP-binding protein</fullName>
    </submittedName>
</protein>
<dbReference type="InterPro" id="IPR050267">
    <property type="entry name" value="Anti-sigma-factor_SerPK"/>
</dbReference>
<dbReference type="PANTHER" id="PTHR35526:SF3">
    <property type="entry name" value="ANTI-SIGMA-F FACTOR RSBW"/>
    <property type="match status" value="1"/>
</dbReference>
<accession>A0ABR7SHX7</accession>
<keyword evidence="2" id="KW-1185">Reference proteome</keyword>
<dbReference type="Proteomes" id="UP000642284">
    <property type="component" value="Unassembled WGS sequence"/>
</dbReference>
<gene>
    <name evidence="1" type="ORF">H9Y04_21505</name>
</gene>
<dbReference type="Gene3D" id="3.30.565.10">
    <property type="entry name" value="Histidine kinase-like ATPase, C-terminal domain"/>
    <property type="match status" value="1"/>
</dbReference>
<evidence type="ECO:0000313" key="2">
    <source>
        <dbReference type="Proteomes" id="UP000642284"/>
    </source>
</evidence>
<reference evidence="1 2" key="1">
    <citation type="submission" date="2020-08" db="EMBL/GenBank/DDBJ databases">
        <title>Genemic of Streptomyces polyaspartic.</title>
        <authorList>
            <person name="Liu W."/>
        </authorList>
    </citation>
    <scope>NUCLEOTIDE SEQUENCE [LARGE SCALE GENOMIC DNA]</scope>
    <source>
        <strain evidence="1 2">TRM66268-LWL</strain>
    </source>
</reference>
<dbReference type="EMBL" id="JACTVJ010000010">
    <property type="protein sequence ID" value="MBC9715131.1"/>
    <property type="molecule type" value="Genomic_DNA"/>
</dbReference>
<dbReference type="CDD" id="cd16936">
    <property type="entry name" value="HATPase_RsbW-like"/>
    <property type="match status" value="1"/>
</dbReference>
<name>A0ABR7SHX7_9ACTN</name>
<proteinExistence type="predicted"/>
<dbReference type="RefSeq" id="WP_187815570.1">
    <property type="nucleotide sequence ID" value="NZ_JACTVJ010000010.1"/>
</dbReference>
<dbReference type="InterPro" id="IPR036890">
    <property type="entry name" value="HATPase_C_sf"/>
</dbReference>
<keyword evidence="1" id="KW-0067">ATP-binding</keyword>